<evidence type="ECO:0000313" key="2">
    <source>
        <dbReference type="EMBL" id="VFU53478.1"/>
    </source>
</evidence>
<accession>A0A6N2MGT0</accession>
<evidence type="ECO:0000256" key="1">
    <source>
        <dbReference type="SAM" id="MobiDB-lite"/>
    </source>
</evidence>
<gene>
    <name evidence="2" type="ORF">SVIM_LOCUS371402</name>
</gene>
<organism evidence="2">
    <name type="scientific">Salix viminalis</name>
    <name type="common">Common osier</name>
    <name type="synonym">Basket willow</name>
    <dbReference type="NCBI Taxonomy" id="40686"/>
    <lineage>
        <taxon>Eukaryota</taxon>
        <taxon>Viridiplantae</taxon>
        <taxon>Streptophyta</taxon>
        <taxon>Embryophyta</taxon>
        <taxon>Tracheophyta</taxon>
        <taxon>Spermatophyta</taxon>
        <taxon>Magnoliopsida</taxon>
        <taxon>eudicotyledons</taxon>
        <taxon>Gunneridae</taxon>
        <taxon>Pentapetalae</taxon>
        <taxon>rosids</taxon>
        <taxon>fabids</taxon>
        <taxon>Malpighiales</taxon>
        <taxon>Salicaceae</taxon>
        <taxon>Saliceae</taxon>
        <taxon>Salix</taxon>
    </lineage>
</organism>
<name>A0A6N2MGT0_SALVM</name>
<protein>
    <submittedName>
        <fullName evidence="2">Uncharacterized protein</fullName>
    </submittedName>
</protein>
<sequence length="77" mass="8221">MGAGLRSPQEGDPTSKFVVEGAARAAAPAKFSLTLSPDVMHHRGSSCSPAPLISERQSLGPDSMKEFHPWLQSEFTP</sequence>
<dbReference type="EMBL" id="CAADRP010001818">
    <property type="protein sequence ID" value="VFU53478.1"/>
    <property type="molecule type" value="Genomic_DNA"/>
</dbReference>
<dbReference type="AlphaFoldDB" id="A0A6N2MGT0"/>
<proteinExistence type="predicted"/>
<reference evidence="2" key="1">
    <citation type="submission" date="2019-03" db="EMBL/GenBank/DDBJ databases">
        <authorList>
            <person name="Mank J."/>
            <person name="Almeida P."/>
        </authorList>
    </citation>
    <scope>NUCLEOTIDE SEQUENCE</scope>
    <source>
        <strain evidence="2">78183</strain>
    </source>
</reference>
<feature type="region of interest" description="Disordered" evidence="1">
    <location>
        <begin position="38"/>
        <end position="77"/>
    </location>
</feature>